<protein>
    <submittedName>
        <fullName evidence="1">Uncharacterized protein</fullName>
    </submittedName>
</protein>
<evidence type="ECO:0000313" key="2">
    <source>
        <dbReference type="Proteomes" id="UP001497680"/>
    </source>
</evidence>
<organism evidence="1 2">
    <name type="scientific">Hypoxylon rubiginosum</name>
    <dbReference type="NCBI Taxonomy" id="110542"/>
    <lineage>
        <taxon>Eukaryota</taxon>
        <taxon>Fungi</taxon>
        <taxon>Dikarya</taxon>
        <taxon>Ascomycota</taxon>
        <taxon>Pezizomycotina</taxon>
        <taxon>Sordariomycetes</taxon>
        <taxon>Xylariomycetidae</taxon>
        <taxon>Xylariales</taxon>
        <taxon>Hypoxylaceae</taxon>
        <taxon>Hypoxylon</taxon>
    </lineage>
</organism>
<accession>A0ACC0DGY0</accession>
<name>A0ACC0DGY0_9PEZI</name>
<sequence length="296" mass="32519">MDLPKDNQDKLRAEIAARAINPAHESRLLSRHNLIPNTVGLAPGYLQVNLVVLPSAHASHFQDLCARNTVPCPLLGQTPIGDPTRILPEGVIKSPDFDIRTDFSSYRVFEGGVVTSPSQKDILAEWTDDSVGFLIGCSLSFEEALVENGLRVCHMEAGTVPAMYKTNIPVLPTGIFCDNATYVVSMRTYKEEEIESVRDITRPYLATHGEPVAWGWEGAKRIGIQDVHNPDFGAKQQFREGEVPVFWGCGVTPQNVVAAAGTKIKGRVMSHEPGYMLITDLTISDLPRLSGKIEIR</sequence>
<keyword evidence="2" id="KW-1185">Reference proteome</keyword>
<reference evidence="1 2" key="1">
    <citation type="journal article" date="2022" name="New Phytol.">
        <title>Ecological generalism drives hyperdiversity of secondary metabolite gene clusters in xylarialean endophytes.</title>
        <authorList>
            <person name="Franco M.E.E."/>
            <person name="Wisecaver J.H."/>
            <person name="Arnold A.E."/>
            <person name="Ju Y.M."/>
            <person name="Slot J.C."/>
            <person name="Ahrendt S."/>
            <person name="Moore L.P."/>
            <person name="Eastman K.E."/>
            <person name="Scott K."/>
            <person name="Konkel Z."/>
            <person name="Mondo S.J."/>
            <person name="Kuo A."/>
            <person name="Hayes R.D."/>
            <person name="Haridas S."/>
            <person name="Andreopoulos B."/>
            <person name="Riley R."/>
            <person name="LaButti K."/>
            <person name="Pangilinan J."/>
            <person name="Lipzen A."/>
            <person name="Amirebrahimi M."/>
            <person name="Yan J."/>
            <person name="Adam C."/>
            <person name="Keymanesh K."/>
            <person name="Ng V."/>
            <person name="Louie K."/>
            <person name="Northen T."/>
            <person name="Drula E."/>
            <person name="Henrissat B."/>
            <person name="Hsieh H.M."/>
            <person name="Youens-Clark K."/>
            <person name="Lutzoni F."/>
            <person name="Miadlikowska J."/>
            <person name="Eastwood D.C."/>
            <person name="Hamelin R.C."/>
            <person name="Grigoriev I.V."/>
            <person name="U'Ren J.M."/>
        </authorList>
    </citation>
    <scope>NUCLEOTIDE SEQUENCE [LARGE SCALE GENOMIC DNA]</scope>
    <source>
        <strain evidence="1 2">ER1909</strain>
    </source>
</reference>
<dbReference type="EMBL" id="MU394286">
    <property type="protein sequence ID" value="KAI6091671.1"/>
    <property type="molecule type" value="Genomic_DNA"/>
</dbReference>
<gene>
    <name evidence="1" type="ORF">F4821DRAFT_189374</name>
</gene>
<dbReference type="Proteomes" id="UP001497680">
    <property type="component" value="Unassembled WGS sequence"/>
</dbReference>
<proteinExistence type="predicted"/>
<comment type="caution">
    <text evidence="1">The sequence shown here is derived from an EMBL/GenBank/DDBJ whole genome shotgun (WGS) entry which is preliminary data.</text>
</comment>
<evidence type="ECO:0000313" key="1">
    <source>
        <dbReference type="EMBL" id="KAI6091671.1"/>
    </source>
</evidence>